<comment type="pathway">
    <text evidence="1">Carbohydrate biosynthesis; dTDP-L-rhamnose biosynthesis.</text>
</comment>
<dbReference type="AlphaFoldDB" id="A0A6G9QMT3"/>
<name>A0A6G9QMT3_9GAMM</name>
<dbReference type="InterPro" id="IPR001509">
    <property type="entry name" value="Epimerase_deHydtase"/>
</dbReference>
<evidence type="ECO:0000259" key="2">
    <source>
        <dbReference type="Pfam" id="PF01370"/>
    </source>
</evidence>
<dbReference type="EC" id="1.1.1.133" evidence="1"/>
<dbReference type="GO" id="GO:0008831">
    <property type="term" value="F:dTDP-4-dehydrorhamnose reductase activity"/>
    <property type="evidence" value="ECO:0007669"/>
    <property type="project" value="UniProtKB-EC"/>
</dbReference>
<accession>A0A6G9QMT3</accession>
<dbReference type="PANTHER" id="PTHR10491:SF4">
    <property type="entry name" value="METHIONINE ADENOSYLTRANSFERASE 2 SUBUNIT BETA"/>
    <property type="match status" value="1"/>
</dbReference>
<evidence type="ECO:0000256" key="1">
    <source>
        <dbReference type="RuleBase" id="RU364082"/>
    </source>
</evidence>
<keyword evidence="1" id="KW-0560">Oxidoreductase</keyword>
<keyword evidence="4" id="KW-1185">Reference proteome</keyword>
<dbReference type="KEGG" id="saes:HBH39_12075"/>
<evidence type="ECO:0000313" key="4">
    <source>
        <dbReference type="Proteomes" id="UP000502608"/>
    </source>
</evidence>
<dbReference type="Pfam" id="PF01370">
    <property type="entry name" value="Epimerase"/>
    <property type="match status" value="1"/>
</dbReference>
<feature type="domain" description="NAD-dependent epimerase/dehydratase" evidence="2">
    <location>
        <begin position="6"/>
        <end position="233"/>
    </location>
</feature>
<dbReference type="Proteomes" id="UP000502608">
    <property type="component" value="Chromosome"/>
</dbReference>
<keyword evidence="1" id="KW-0521">NADP</keyword>
<reference evidence="3 4" key="1">
    <citation type="submission" date="2020-03" db="EMBL/GenBank/DDBJ databases">
        <title>Complete genome sequence of Shewanella sp.</title>
        <authorList>
            <person name="Kim Y.-S."/>
            <person name="Kim S.-J."/>
            <person name="Jung H.-K."/>
            <person name="Kim K.-H."/>
        </authorList>
    </citation>
    <scope>NUCLEOTIDE SEQUENCE [LARGE SCALE GENOMIC DNA]</scope>
    <source>
        <strain evidence="3 4">PN3F2</strain>
    </source>
</reference>
<comment type="similarity">
    <text evidence="1">Belongs to the dTDP-4-dehydrorhamnose reductase family.</text>
</comment>
<organism evidence="3 4">
    <name type="scientific">Shewanella aestuarii</name>
    <dbReference type="NCBI Taxonomy" id="1028752"/>
    <lineage>
        <taxon>Bacteria</taxon>
        <taxon>Pseudomonadati</taxon>
        <taxon>Pseudomonadota</taxon>
        <taxon>Gammaproteobacteria</taxon>
        <taxon>Alteromonadales</taxon>
        <taxon>Shewanellaceae</taxon>
        <taxon>Shewanella</taxon>
    </lineage>
</organism>
<proteinExistence type="inferred from homology"/>
<comment type="function">
    <text evidence="1">Catalyzes the reduction of dTDP-6-deoxy-L-lyxo-4-hexulose to yield dTDP-L-rhamnose.</text>
</comment>
<dbReference type="EMBL" id="CP050313">
    <property type="protein sequence ID" value="QIR15131.1"/>
    <property type="molecule type" value="Genomic_DNA"/>
</dbReference>
<dbReference type="GO" id="GO:0006556">
    <property type="term" value="P:S-adenosylmethionine biosynthetic process"/>
    <property type="evidence" value="ECO:0007669"/>
    <property type="project" value="TreeGrafter"/>
</dbReference>
<gene>
    <name evidence="3" type="ORF">HBH39_12075</name>
</gene>
<dbReference type="PANTHER" id="PTHR10491">
    <property type="entry name" value="DTDP-4-DEHYDRORHAMNOSE REDUCTASE"/>
    <property type="match status" value="1"/>
</dbReference>
<dbReference type="InterPro" id="IPR005913">
    <property type="entry name" value="dTDP_dehydrorham_reduct"/>
</dbReference>
<dbReference type="GO" id="GO:0048270">
    <property type="term" value="F:methionine adenosyltransferase regulator activity"/>
    <property type="evidence" value="ECO:0007669"/>
    <property type="project" value="TreeGrafter"/>
</dbReference>
<dbReference type="SUPFAM" id="SSF51735">
    <property type="entry name" value="NAD(P)-binding Rossmann-fold domains"/>
    <property type="match status" value="1"/>
</dbReference>
<dbReference type="InterPro" id="IPR036291">
    <property type="entry name" value="NAD(P)-bd_dom_sf"/>
</dbReference>
<dbReference type="RefSeq" id="WP_167678606.1">
    <property type="nucleotide sequence ID" value="NZ_CP050313.1"/>
</dbReference>
<dbReference type="Gene3D" id="3.40.50.720">
    <property type="entry name" value="NAD(P)-binding Rossmann-like Domain"/>
    <property type="match status" value="1"/>
</dbReference>
<comment type="catalytic activity">
    <reaction evidence="1">
        <text>dTDP-beta-L-rhamnose + NADP(+) = dTDP-4-dehydro-beta-L-rhamnose + NADPH + H(+)</text>
        <dbReference type="Rhea" id="RHEA:21796"/>
        <dbReference type="ChEBI" id="CHEBI:15378"/>
        <dbReference type="ChEBI" id="CHEBI:57510"/>
        <dbReference type="ChEBI" id="CHEBI:57783"/>
        <dbReference type="ChEBI" id="CHEBI:58349"/>
        <dbReference type="ChEBI" id="CHEBI:62830"/>
        <dbReference type="EC" id="1.1.1.133"/>
    </reaction>
</comment>
<protein>
    <recommendedName>
        <fullName evidence="1">dTDP-4-dehydrorhamnose reductase</fullName>
        <ecNumber evidence="1">1.1.1.133</ecNumber>
    </recommendedName>
</protein>
<sequence>MNEIKVCVLGATGFVGSAITTELDKRNIDWIGVSRSVNKDTRIKTLSLHETEKFTAIINEYPHVINAMGSFKPADFESNTKTVFQTFWDNLQLLNLILIKAKTESLLHISSGGTVYGDYNGRPSLESDWLKPKSWYGKAKVIEESILEKASIQGNFNYICARVANPYGNLKFTHHGFIDVLISTIRNGGKFHTFNNDTYSRDFIHCSDMAYIIIELLKHSLSSEAGNSVFNVASGKSVTLKGIMQYVKSISPTFEGHFDRLPTDYDVITNELDINAIKSIGIKVDDFFDVKQYLAAKINNGKES</sequence>
<dbReference type="GO" id="GO:0048269">
    <property type="term" value="C:methionine adenosyltransferase complex"/>
    <property type="evidence" value="ECO:0007669"/>
    <property type="project" value="TreeGrafter"/>
</dbReference>
<evidence type="ECO:0000313" key="3">
    <source>
        <dbReference type="EMBL" id="QIR15131.1"/>
    </source>
</evidence>
<comment type="cofactor">
    <cofactor evidence="1">
        <name>Mg(2+)</name>
        <dbReference type="ChEBI" id="CHEBI:18420"/>
    </cofactor>
    <text evidence="1">Binds 1 Mg(2+) ion per monomer.</text>
</comment>